<dbReference type="InterPro" id="IPR023296">
    <property type="entry name" value="Glyco_hydro_beta-prop_sf"/>
</dbReference>
<reference evidence="13" key="2">
    <citation type="submission" date="2020-04" db="EMBL/GenBank/DDBJ databases">
        <authorList>
            <consortium name="NCBI Genome Project"/>
        </authorList>
    </citation>
    <scope>NUCLEOTIDE SEQUENCE</scope>
    <source>
        <strain evidence="13">CBS 781.70</strain>
    </source>
</reference>
<evidence type="ECO:0000256" key="2">
    <source>
        <dbReference type="ARBA" id="ARBA00004834"/>
    </source>
</evidence>
<dbReference type="UniPathway" id="UPA00667"/>
<evidence type="ECO:0000313" key="12">
    <source>
        <dbReference type="Proteomes" id="UP000504638"/>
    </source>
</evidence>
<dbReference type="GO" id="GO:0031222">
    <property type="term" value="P:arabinan catabolic process"/>
    <property type="evidence" value="ECO:0007669"/>
    <property type="project" value="UniProtKB-UniPathway"/>
</dbReference>
<gene>
    <name evidence="11 13" type="ORF">P152DRAFT_129175</name>
</gene>
<comment type="catalytic activity">
    <reaction evidence="1 7">
        <text>Endohydrolysis of (1-&gt;5)-alpha-arabinofuranosidic linkages in (1-&gt;5)-arabinans.</text>
        <dbReference type="EC" id="3.2.1.99"/>
    </reaction>
</comment>
<dbReference type="InterPro" id="IPR050727">
    <property type="entry name" value="GH43_arabinanases"/>
</dbReference>
<keyword evidence="5 7" id="KW-0378">Hydrolase</keyword>
<evidence type="ECO:0000256" key="6">
    <source>
        <dbReference type="ARBA" id="ARBA00023295"/>
    </source>
</evidence>
<dbReference type="SUPFAM" id="SSF75005">
    <property type="entry name" value="Arabinanase/levansucrase/invertase"/>
    <property type="match status" value="1"/>
</dbReference>
<name>A0A6G1GEP7_9PEZI</name>
<dbReference type="InterPro" id="IPR006710">
    <property type="entry name" value="Glyco_hydro_43"/>
</dbReference>
<reference evidence="11 13" key="1">
    <citation type="submission" date="2020-01" db="EMBL/GenBank/DDBJ databases">
        <authorList>
            <consortium name="DOE Joint Genome Institute"/>
            <person name="Haridas S."/>
            <person name="Albert R."/>
            <person name="Binder M."/>
            <person name="Bloem J."/>
            <person name="Labutti K."/>
            <person name="Salamov A."/>
            <person name="Andreopoulos B."/>
            <person name="Baker S.E."/>
            <person name="Barry K."/>
            <person name="Bills G."/>
            <person name="Bluhm B.H."/>
            <person name="Cannon C."/>
            <person name="Castanera R."/>
            <person name="Culley D.E."/>
            <person name="Daum C."/>
            <person name="Ezra D."/>
            <person name="Gonzalez J.B."/>
            <person name="Henrissat B."/>
            <person name="Kuo A."/>
            <person name="Liang C."/>
            <person name="Lipzen A."/>
            <person name="Lutzoni F."/>
            <person name="Magnuson J."/>
            <person name="Mondo S."/>
            <person name="Nolan M."/>
            <person name="Ohm R."/>
            <person name="Pangilinan J."/>
            <person name="Park H.-J."/>
            <person name="Ramirez L."/>
            <person name="Alfaro M."/>
            <person name="Sun H."/>
            <person name="Tritt A."/>
            <person name="Yoshinaga Y."/>
            <person name="Zwiers L.-H."/>
            <person name="Turgeon B.G."/>
            <person name="Goodwin S.B."/>
            <person name="Spatafora J.W."/>
            <person name="Crous P.W."/>
            <person name="Grigoriev I.V."/>
        </authorList>
    </citation>
    <scope>NUCLEOTIDE SEQUENCE</scope>
    <source>
        <strain evidence="11 13">CBS 781.70</strain>
    </source>
</reference>
<dbReference type="OrthoDB" id="195678at2759"/>
<protein>
    <recommendedName>
        <fullName evidence="4 7">Arabinan endo-1,5-alpha-L-arabinosidase</fullName>
        <ecNumber evidence="4 7">3.2.1.99</ecNumber>
    </recommendedName>
</protein>
<reference evidence="13" key="3">
    <citation type="submission" date="2025-04" db="UniProtKB">
        <authorList>
            <consortium name="RefSeq"/>
        </authorList>
    </citation>
    <scope>IDENTIFICATION</scope>
    <source>
        <strain evidence="13">CBS 781.70</strain>
    </source>
</reference>
<dbReference type="PANTHER" id="PTHR43301">
    <property type="entry name" value="ARABINAN ENDO-1,5-ALPHA-L-ARABINOSIDASE"/>
    <property type="match status" value="1"/>
</dbReference>
<evidence type="ECO:0000313" key="11">
    <source>
        <dbReference type="EMBL" id="KAF1816585.1"/>
    </source>
</evidence>
<keyword evidence="6 7" id="KW-0326">Glycosidase</keyword>
<accession>A0A6G1GEP7</accession>
<dbReference type="PANTHER" id="PTHR43301:SF3">
    <property type="entry name" value="ARABINAN ENDO-1,5-ALPHA-L-ARABINOSIDASE A-RELATED"/>
    <property type="match status" value="1"/>
</dbReference>
<evidence type="ECO:0000256" key="8">
    <source>
        <dbReference type="PIRSR" id="PIRSR606710-1"/>
    </source>
</evidence>
<feature type="active site" description="Proton donor" evidence="8">
    <location>
        <position position="202"/>
    </location>
</feature>
<dbReference type="AlphaFoldDB" id="A0A6G1GEP7"/>
<dbReference type="EC" id="3.2.1.99" evidence="4 7"/>
<evidence type="ECO:0000256" key="4">
    <source>
        <dbReference type="ARBA" id="ARBA00012586"/>
    </source>
</evidence>
<feature type="chain" id="PRO_5044632065" description="Arabinan endo-1,5-alpha-L-arabinosidase" evidence="10">
    <location>
        <begin position="20"/>
        <end position="324"/>
    </location>
</feature>
<organism evidence="11">
    <name type="scientific">Eremomyces bilateralis CBS 781.70</name>
    <dbReference type="NCBI Taxonomy" id="1392243"/>
    <lineage>
        <taxon>Eukaryota</taxon>
        <taxon>Fungi</taxon>
        <taxon>Dikarya</taxon>
        <taxon>Ascomycota</taxon>
        <taxon>Pezizomycotina</taxon>
        <taxon>Dothideomycetes</taxon>
        <taxon>Dothideomycetes incertae sedis</taxon>
        <taxon>Eremomycetales</taxon>
        <taxon>Eremomycetaceae</taxon>
        <taxon>Eremomyces</taxon>
    </lineage>
</organism>
<dbReference type="CDD" id="cd18831">
    <property type="entry name" value="GH43_AnAbnA-like"/>
    <property type="match status" value="1"/>
</dbReference>
<feature type="site" description="Important for catalytic activity, responsible for pKa modulation of the active site Glu and correct orientation of both the proton donor and substrate" evidence="9">
    <location>
        <position position="150"/>
    </location>
</feature>
<evidence type="ECO:0000256" key="10">
    <source>
        <dbReference type="SAM" id="SignalP"/>
    </source>
</evidence>
<dbReference type="Proteomes" id="UP000504638">
    <property type="component" value="Unplaced"/>
</dbReference>
<evidence type="ECO:0000256" key="1">
    <source>
        <dbReference type="ARBA" id="ARBA00000375"/>
    </source>
</evidence>
<comment type="pathway">
    <text evidence="2 7">Glycan metabolism; L-arabinan degradation.</text>
</comment>
<feature type="active site" description="Proton acceptor" evidence="8">
    <location>
        <position position="36"/>
    </location>
</feature>
<evidence type="ECO:0000256" key="3">
    <source>
        <dbReference type="ARBA" id="ARBA00009865"/>
    </source>
</evidence>
<dbReference type="Gene3D" id="2.115.10.20">
    <property type="entry name" value="Glycosyl hydrolase domain, family 43"/>
    <property type="match status" value="1"/>
</dbReference>
<keyword evidence="12" id="KW-1185">Reference proteome</keyword>
<sequence>MRISQFILSAVTFAAVGQCQYPNPGACTGVCGNSHDPAIIRRDDGMYFRFSTNGKVAIHTAPALTGPWVYKGSVVKDRSKINQAGNTDLWAPDVTKIGDTYYLYYAVSQFGSQNSALGLATSKTMDVGSWQDRGAIGVSSKAGKDYNAIDANLFRGGNKWYMNFGSFWGDIFQVGMQDPPVKTDGSASRQIVFQPAGEHAIEGVFVFPFNNQYYAFFSAGKCCGLDKNRPPSGQEYRILVCRSSSPTGPYVDKSGKSCVQGGGTVVYPSHGDIYAPGGQGVYNDPQQGPVLYYHYINKKRGYADGDKLFGWNKLDFSGGWPRAL</sequence>
<dbReference type="GO" id="GO:0046558">
    <property type="term" value="F:arabinan endo-1,5-alpha-L-arabinosidase activity"/>
    <property type="evidence" value="ECO:0007669"/>
    <property type="project" value="UniProtKB-EC"/>
</dbReference>
<dbReference type="InterPro" id="IPR016840">
    <property type="entry name" value="Glyco_hydro_43_endo_a_Ara-ase"/>
</dbReference>
<feature type="signal peptide" evidence="10">
    <location>
        <begin position="1"/>
        <end position="19"/>
    </location>
</feature>
<evidence type="ECO:0000256" key="5">
    <source>
        <dbReference type="ARBA" id="ARBA00022801"/>
    </source>
</evidence>
<keyword evidence="10" id="KW-0732">Signal</keyword>
<evidence type="ECO:0000256" key="7">
    <source>
        <dbReference type="PIRNR" id="PIRNR026534"/>
    </source>
</evidence>
<evidence type="ECO:0000313" key="13">
    <source>
        <dbReference type="RefSeq" id="XP_033538216.1"/>
    </source>
</evidence>
<dbReference type="Pfam" id="PF04616">
    <property type="entry name" value="Glyco_hydro_43"/>
    <property type="match status" value="1"/>
</dbReference>
<dbReference type="GeneID" id="54414322"/>
<dbReference type="RefSeq" id="XP_033538216.1">
    <property type="nucleotide sequence ID" value="XM_033673752.1"/>
</dbReference>
<dbReference type="PIRSF" id="PIRSF026534">
    <property type="entry name" value="Endo_alpha-L-arabinosidase"/>
    <property type="match status" value="1"/>
</dbReference>
<comment type="similarity">
    <text evidence="3 7">Belongs to the glycosyl hydrolase 43 family.</text>
</comment>
<evidence type="ECO:0000256" key="9">
    <source>
        <dbReference type="PIRSR" id="PIRSR606710-2"/>
    </source>
</evidence>
<dbReference type="EMBL" id="ML975150">
    <property type="protein sequence ID" value="KAF1816585.1"/>
    <property type="molecule type" value="Genomic_DNA"/>
</dbReference>
<proteinExistence type="inferred from homology"/>